<proteinExistence type="predicted"/>
<sequence>MSCKCCVSLRGLAYFGASTHIVVGAMFFVEFLEGLFSISQSKLLQTDTINIGTERLVYHWVFLSLGFLIFQGIDRESKTLLKRSSIIFLILQALTFAIRLRYGYMQSSLSKNPFVEAKSDYNSDTYHRGLGLTIVATGAYLMTLFLYVRKLESNIHGGRLFRPHTNAAHIPLSTTNFGWYSQTHPTRNSRGGSSNSNNNNSSNTLYSPLNFFGGVMGATGFNPLVWTNPGPPPPYSDAAPPSEVQLNRSLPTVHTHNMQPCSSRTMMNSVSNNDNADKNASSRTSERNENDPSVVPLLEDDNEDKNGLEC</sequence>
<evidence type="ECO:0000313" key="4">
    <source>
        <dbReference type="Proteomes" id="UP001642540"/>
    </source>
</evidence>
<feature type="compositionally biased region" description="Low complexity" evidence="1">
    <location>
        <begin position="268"/>
        <end position="282"/>
    </location>
</feature>
<feature type="transmembrane region" description="Helical" evidence="2">
    <location>
        <begin position="12"/>
        <end position="36"/>
    </location>
</feature>
<gene>
    <name evidence="3" type="ORF">ODALV1_LOCUS15781</name>
</gene>
<evidence type="ECO:0000313" key="3">
    <source>
        <dbReference type="EMBL" id="CAL8112783.1"/>
    </source>
</evidence>
<keyword evidence="2" id="KW-0472">Membrane</keyword>
<reference evidence="3 4" key="1">
    <citation type="submission" date="2024-08" db="EMBL/GenBank/DDBJ databases">
        <authorList>
            <person name="Cucini C."/>
            <person name="Frati F."/>
        </authorList>
    </citation>
    <scope>NUCLEOTIDE SEQUENCE [LARGE SCALE GENOMIC DNA]</scope>
</reference>
<name>A0ABP1QZP7_9HEXA</name>
<keyword evidence="4" id="KW-1185">Reference proteome</keyword>
<evidence type="ECO:0000256" key="2">
    <source>
        <dbReference type="SAM" id="Phobius"/>
    </source>
</evidence>
<keyword evidence="2" id="KW-1133">Transmembrane helix</keyword>
<feature type="region of interest" description="Disordered" evidence="1">
    <location>
        <begin position="254"/>
        <end position="310"/>
    </location>
</feature>
<dbReference type="Proteomes" id="UP001642540">
    <property type="component" value="Unassembled WGS sequence"/>
</dbReference>
<evidence type="ECO:0000256" key="1">
    <source>
        <dbReference type="SAM" id="MobiDB-lite"/>
    </source>
</evidence>
<feature type="transmembrane region" description="Helical" evidence="2">
    <location>
        <begin position="56"/>
        <end position="73"/>
    </location>
</feature>
<feature type="region of interest" description="Disordered" evidence="1">
    <location>
        <begin position="181"/>
        <end position="201"/>
    </location>
</feature>
<dbReference type="EMBL" id="CAXLJM020000049">
    <property type="protein sequence ID" value="CAL8112783.1"/>
    <property type="molecule type" value="Genomic_DNA"/>
</dbReference>
<comment type="caution">
    <text evidence="3">The sequence shown here is derived from an EMBL/GenBank/DDBJ whole genome shotgun (WGS) entry which is preliminary data.</text>
</comment>
<protein>
    <submittedName>
        <fullName evidence="3">Uncharacterized protein</fullName>
    </submittedName>
</protein>
<feature type="transmembrane region" description="Helical" evidence="2">
    <location>
        <begin position="85"/>
        <end position="105"/>
    </location>
</feature>
<feature type="transmembrane region" description="Helical" evidence="2">
    <location>
        <begin position="125"/>
        <end position="148"/>
    </location>
</feature>
<keyword evidence="2" id="KW-0812">Transmembrane</keyword>
<organism evidence="3 4">
    <name type="scientific">Orchesella dallaii</name>
    <dbReference type="NCBI Taxonomy" id="48710"/>
    <lineage>
        <taxon>Eukaryota</taxon>
        <taxon>Metazoa</taxon>
        <taxon>Ecdysozoa</taxon>
        <taxon>Arthropoda</taxon>
        <taxon>Hexapoda</taxon>
        <taxon>Collembola</taxon>
        <taxon>Entomobryomorpha</taxon>
        <taxon>Entomobryoidea</taxon>
        <taxon>Orchesellidae</taxon>
        <taxon>Orchesellinae</taxon>
        <taxon>Orchesella</taxon>
    </lineage>
</organism>
<feature type="compositionally biased region" description="Polar residues" evidence="1">
    <location>
        <begin position="254"/>
        <end position="267"/>
    </location>
</feature>
<feature type="compositionally biased region" description="Low complexity" evidence="1">
    <location>
        <begin position="188"/>
        <end position="201"/>
    </location>
</feature>
<accession>A0ABP1QZP7</accession>